<evidence type="ECO:0000313" key="2">
    <source>
        <dbReference type="EMBL" id="QHF15612.1"/>
    </source>
</evidence>
<reference evidence="2 3" key="1">
    <citation type="journal article" date="2015" name="Genome Announc.">
        <title>Genome Sequences of Two Pandoraea pnomenusa Isolates Recovered 11 Months Apart from a Cystic Fibrosis Patient.</title>
        <authorList>
            <person name="Ee R."/>
            <person name="Ambrose M."/>
            <person name="Lazenby J."/>
            <person name="Williams P."/>
            <person name="Chan K.G."/>
            <person name="Roddam L."/>
        </authorList>
    </citation>
    <scope>NUCLEOTIDE SEQUENCE [LARGE SCALE GENOMIC DNA]</scope>
    <source>
        <strain evidence="2 3">6399</strain>
    </source>
</reference>
<dbReference type="InterPro" id="IPR024501">
    <property type="entry name" value="DUF3141"/>
</dbReference>
<protein>
    <submittedName>
        <fullName evidence="2">DUF3141 domain-containing protein</fullName>
    </submittedName>
</protein>
<dbReference type="Proteomes" id="UP000035080">
    <property type="component" value="Chromosome"/>
</dbReference>
<dbReference type="Pfam" id="PF11339">
    <property type="entry name" value="DUF3141"/>
    <property type="match status" value="1"/>
</dbReference>
<name>A0ABX6HXJ2_9BURK</name>
<accession>A0ABX6HXJ2</accession>
<evidence type="ECO:0000313" key="3">
    <source>
        <dbReference type="Proteomes" id="UP000035080"/>
    </source>
</evidence>
<evidence type="ECO:0000256" key="1">
    <source>
        <dbReference type="SAM" id="MobiDB-lite"/>
    </source>
</evidence>
<dbReference type="EMBL" id="CP047385">
    <property type="protein sequence ID" value="QHF15612.1"/>
    <property type="molecule type" value="Genomic_DNA"/>
</dbReference>
<dbReference type="PANTHER" id="PTHR36837:SF2">
    <property type="entry name" value="POLY(3-HYDROXYALKANOATE) POLYMERASE SUBUNIT PHAC"/>
    <property type="match status" value="1"/>
</dbReference>
<sequence>MAAAAEYALDAWQRSVLFADVMRQRGNQYQAHLAESAPNVLDFPAEVILDGHDLPRPCNYCLMRILPSDASPTQPNARPFVVVDPRAGHGPGIGGFKPDSEIGAALRAGHPCYFVGFLPDPVPGQTVEDVMHAEAAFLEKVISLHPESAGKPAVIGNCQAGWQVLMTAAMRPELFGPIIVAGAPLSYWAGWRGRNPMRYSGGLLGGSWLTALTSDLGDGRFDGAWLVQNFENLDPANTLWRKKYHLYANVDTEAPRYLSFEKYWGGHVFLNAQEMQYIVDNLFVGNRLTSAELITSDGIRIDLRNIRSPIVVFCSYGDNITPPPQALGFVTDMYRDDAEVLSHDQTIVYATHDSIGHLGIFVSGSTGRKEHRKFVNNIDLIDVLPAGIYQAQIANKTQDTPHRELIDGDYVMSIQRRSVEDVRAIVQPDSESDRRFAAVAHLSDINLGLYRSLVQPWVQAMVTPNSAYWMRLLHPLRVSYELWSDRNPFAVPFAEKAERVRETRHPVASDNPFLALESAVSSAIEQSLNFYRDMRDDGYEKAFEWIYGQPWVQALAGLHGSDDAAVRVHPGTSPEHVAFVAQSLAHRRHELHQGGLLEAGIRALIWVHRLHGEADERQFNLARSLPRGENDISIEQFREMIRRQAGLLRMDPDAAMEAIPGMLAHSTPADIRRVAKAVKDLSFAVPLDGGEQRDLEQVLAVFERVASKQAAVQSSPGHATTPRKARATSAPRKVATPATSPRKRTAAAKTTRTAAAVKAKSTR</sequence>
<gene>
    <name evidence="2" type="ORF">PI93_006085</name>
</gene>
<organism evidence="2 3">
    <name type="scientific">Pandoraea fibrosis</name>
    <dbReference type="NCBI Taxonomy" id="1891094"/>
    <lineage>
        <taxon>Bacteria</taxon>
        <taxon>Pseudomonadati</taxon>
        <taxon>Pseudomonadota</taxon>
        <taxon>Betaproteobacteria</taxon>
        <taxon>Burkholderiales</taxon>
        <taxon>Burkholderiaceae</taxon>
        <taxon>Pandoraea</taxon>
    </lineage>
</organism>
<dbReference type="InterPro" id="IPR029058">
    <property type="entry name" value="AB_hydrolase_fold"/>
</dbReference>
<proteinExistence type="predicted"/>
<keyword evidence="3" id="KW-1185">Reference proteome</keyword>
<feature type="region of interest" description="Disordered" evidence="1">
    <location>
        <begin position="709"/>
        <end position="763"/>
    </location>
</feature>
<dbReference type="SUPFAM" id="SSF53474">
    <property type="entry name" value="alpha/beta-Hydrolases"/>
    <property type="match status" value="1"/>
</dbReference>
<dbReference type="PANTHER" id="PTHR36837">
    <property type="entry name" value="POLY(3-HYDROXYALKANOATE) POLYMERASE SUBUNIT PHAC"/>
    <property type="match status" value="1"/>
</dbReference>
<dbReference type="InterPro" id="IPR051321">
    <property type="entry name" value="PHA/PHB_synthase"/>
</dbReference>
<dbReference type="Gene3D" id="3.40.50.1820">
    <property type="entry name" value="alpha/beta hydrolase"/>
    <property type="match status" value="1"/>
</dbReference>
<feature type="compositionally biased region" description="Low complexity" evidence="1">
    <location>
        <begin position="747"/>
        <end position="763"/>
    </location>
</feature>